<dbReference type="InterPro" id="IPR038062">
    <property type="entry name" value="ScdA-like_N_sf"/>
</dbReference>
<dbReference type="InterPro" id="IPR023883">
    <property type="entry name" value="CHP03980_redox-disulphide"/>
</dbReference>
<dbReference type="NCBIfam" id="TIGR03980">
    <property type="entry name" value="prismane_assoc"/>
    <property type="match status" value="1"/>
</dbReference>
<gene>
    <name evidence="1" type="ORF">GCM10017056_30950</name>
</gene>
<accession>A0A8J3M875</accession>
<dbReference type="SUPFAM" id="SSF140683">
    <property type="entry name" value="SP0561-like"/>
    <property type="match status" value="1"/>
</dbReference>
<evidence type="ECO:0000313" key="2">
    <source>
        <dbReference type="Proteomes" id="UP000626220"/>
    </source>
</evidence>
<organism evidence="1 2">
    <name type="scientific">Seohaeicola zhoushanensis</name>
    <dbReference type="NCBI Taxonomy" id="1569283"/>
    <lineage>
        <taxon>Bacteria</taxon>
        <taxon>Pseudomonadati</taxon>
        <taxon>Pseudomonadota</taxon>
        <taxon>Alphaproteobacteria</taxon>
        <taxon>Rhodobacterales</taxon>
        <taxon>Roseobacteraceae</taxon>
        <taxon>Seohaeicola</taxon>
    </lineage>
</organism>
<proteinExistence type="predicted"/>
<dbReference type="EMBL" id="BNCJ01000009">
    <property type="protein sequence ID" value="GHF57318.1"/>
    <property type="molecule type" value="Genomic_DNA"/>
</dbReference>
<dbReference type="Proteomes" id="UP000626220">
    <property type="component" value="Unassembled WGS sequence"/>
</dbReference>
<keyword evidence="2" id="KW-1185">Reference proteome</keyword>
<protein>
    <recommendedName>
        <fullName evidence="3">DUF1858 domain-containing protein</fullName>
    </recommendedName>
</protein>
<dbReference type="AlphaFoldDB" id="A0A8J3M875"/>
<sequence>MAEMDIDDLDLTLAEIFRRWPWMVRVFLDHQTHCPMCPIAPYHTIIDLCAEYHLDETAFRGELRRLLEERDPRTRR</sequence>
<evidence type="ECO:0000313" key="1">
    <source>
        <dbReference type="EMBL" id="GHF57318.1"/>
    </source>
</evidence>
<dbReference type="Gene3D" id="1.10.3910.10">
    <property type="entry name" value="SP0561-like"/>
    <property type="match status" value="1"/>
</dbReference>
<reference evidence="1" key="1">
    <citation type="journal article" date="2014" name="Int. J. Syst. Evol. Microbiol.">
        <title>Complete genome sequence of Corynebacterium casei LMG S-19264T (=DSM 44701T), isolated from a smear-ripened cheese.</title>
        <authorList>
            <consortium name="US DOE Joint Genome Institute (JGI-PGF)"/>
            <person name="Walter F."/>
            <person name="Albersmeier A."/>
            <person name="Kalinowski J."/>
            <person name="Ruckert C."/>
        </authorList>
    </citation>
    <scope>NUCLEOTIDE SEQUENCE</scope>
    <source>
        <strain evidence="1">KCTC 42650</strain>
    </source>
</reference>
<reference evidence="1" key="2">
    <citation type="submission" date="2020-09" db="EMBL/GenBank/DDBJ databases">
        <authorList>
            <person name="Sun Q."/>
            <person name="Kim S."/>
        </authorList>
    </citation>
    <scope>NUCLEOTIDE SEQUENCE</scope>
    <source>
        <strain evidence="1">KCTC 42650</strain>
    </source>
</reference>
<dbReference type="RefSeq" id="WP_189681005.1">
    <property type="nucleotide sequence ID" value="NZ_BNCJ01000009.1"/>
</dbReference>
<evidence type="ECO:0008006" key="3">
    <source>
        <dbReference type="Google" id="ProtNLM"/>
    </source>
</evidence>
<comment type="caution">
    <text evidence="1">The sequence shown here is derived from an EMBL/GenBank/DDBJ whole genome shotgun (WGS) entry which is preliminary data.</text>
</comment>
<name>A0A8J3M875_9RHOB</name>